<organism evidence="9 10">
    <name type="scientific">Ornithinimicrobium pekingense</name>
    <dbReference type="NCBI Taxonomy" id="384677"/>
    <lineage>
        <taxon>Bacteria</taxon>
        <taxon>Bacillati</taxon>
        <taxon>Actinomycetota</taxon>
        <taxon>Actinomycetes</taxon>
        <taxon>Micrococcales</taxon>
        <taxon>Ornithinimicrobiaceae</taxon>
        <taxon>Ornithinimicrobium</taxon>
    </lineage>
</organism>
<feature type="domain" description="Major facilitator superfamily (MFS) profile" evidence="8">
    <location>
        <begin position="228"/>
        <end position="422"/>
    </location>
</feature>
<gene>
    <name evidence="9" type="ORF">GCM10011509_32270</name>
</gene>
<dbReference type="InterPro" id="IPR020846">
    <property type="entry name" value="MFS_dom"/>
</dbReference>
<reference evidence="10" key="1">
    <citation type="journal article" date="2019" name="Int. J. Syst. Evol. Microbiol.">
        <title>The Global Catalogue of Microorganisms (GCM) 10K type strain sequencing project: providing services to taxonomists for standard genome sequencing and annotation.</title>
        <authorList>
            <consortium name="The Broad Institute Genomics Platform"/>
            <consortium name="The Broad Institute Genome Sequencing Center for Infectious Disease"/>
            <person name="Wu L."/>
            <person name="Ma J."/>
        </authorList>
    </citation>
    <scope>NUCLEOTIDE SEQUENCE [LARGE SCALE GENOMIC DNA]</scope>
    <source>
        <strain evidence="10">CGMCC 1.5362</strain>
    </source>
</reference>
<keyword evidence="10" id="KW-1185">Reference proteome</keyword>
<dbReference type="PROSITE" id="PS50850">
    <property type="entry name" value="MFS"/>
    <property type="match status" value="2"/>
</dbReference>
<keyword evidence="4 7" id="KW-0812">Transmembrane</keyword>
<evidence type="ECO:0000256" key="4">
    <source>
        <dbReference type="ARBA" id="ARBA00022692"/>
    </source>
</evidence>
<proteinExistence type="predicted"/>
<keyword evidence="3" id="KW-1003">Cell membrane</keyword>
<dbReference type="PANTHER" id="PTHR23517">
    <property type="entry name" value="RESISTANCE PROTEIN MDTM, PUTATIVE-RELATED-RELATED"/>
    <property type="match status" value="1"/>
</dbReference>
<protein>
    <submittedName>
        <fullName evidence="9">MFS transporter</fullName>
    </submittedName>
</protein>
<feature type="transmembrane region" description="Helical" evidence="7">
    <location>
        <begin position="231"/>
        <end position="249"/>
    </location>
</feature>
<comment type="caution">
    <text evidence="9">The sequence shown here is derived from an EMBL/GenBank/DDBJ whole genome shotgun (WGS) entry which is preliminary data.</text>
</comment>
<accession>A0ABQ2FC14</accession>
<feature type="transmembrane region" description="Helical" evidence="7">
    <location>
        <begin position="325"/>
        <end position="348"/>
    </location>
</feature>
<keyword evidence="5 7" id="KW-1133">Transmembrane helix</keyword>
<keyword evidence="2" id="KW-0813">Transport</keyword>
<dbReference type="InterPro" id="IPR050171">
    <property type="entry name" value="MFS_Transporters"/>
</dbReference>
<feature type="transmembrane region" description="Helical" evidence="7">
    <location>
        <begin position="98"/>
        <end position="117"/>
    </location>
</feature>
<name>A0ABQ2FC14_9MICO</name>
<comment type="subcellular location">
    <subcellularLocation>
        <location evidence="1">Cell membrane</location>
        <topology evidence="1">Multi-pass membrane protein</topology>
    </subcellularLocation>
</comment>
<dbReference type="SUPFAM" id="SSF103473">
    <property type="entry name" value="MFS general substrate transporter"/>
    <property type="match status" value="2"/>
</dbReference>
<evidence type="ECO:0000256" key="6">
    <source>
        <dbReference type="ARBA" id="ARBA00023136"/>
    </source>
</evidence>
<evidence type="ECO:0000259" key="8">
    <source>
        <dbReference type="PROSITE" id="PS50850"/>
    </source>
</evidence>
<evidence type="ECO:0000256" key="1">
    <source>
        <dbReference type="ARBA" id="ARBA00004651"/>
    </source>
</evidence>
<dbReference type="Pfam" id="PF07690">
    <property type="entry name" value="MFS_1"/>
    <property type="match status" value="2"/>
</dbReference>
<evidence type="ECO:0000313" key="9">
    <source>
        <dbReference type="EMBL" id="GGK81328.1"/>
    </source>
</evidence>
<dbReference type="InterPro" id="IPR011701">
    <property type="entry name" value="MFS"/>
</dbReference>
<feature type="domain" description="Major facilitator superfamily (MFS) profile" evidence="8">
    <location>
        <begin position="1"/>
        <end position="189"/>
    </location>
</feature>
<feature type="transmembrane region" description="Helical" evidence="7">
    <location>
        <begin position="360"/>
        <end position="383"/>
    </location>
</feature>
<feature type="transmembrane region" description="Helical" evidence="7">
    <location>
        <begin position="389"/>
        <end position="411"/>
    </location>
</feature>
<feature type="transmembrane region" description="Helical" evidence="7">
    <location>
        <begin position="299"/>
        <end position="319"/>
    </location>
</feature>
<evidence type="ECO:0000256" key="7">
    <source>
        <dbReference type="SAM" id="Phobius"/>
    </source>
</evidence>
<evidence type="ECO:0000256" key="3">
    <source>
        <dbReference type="ARBA" id="ARBA00022475"/>
    </source>
</evidence>
<dbReference type="RefSeq" id="WP_022922480.1">
    <property type="nucleotide sequence ID" value="NZ_BMLB01000007.1"/>
</dbReference>
<evidence type="ECO:0000256" key="2">
    <source>
        <dbReference type="ARBA" id="ARBA00022448"/>
    </source>
</evidence>
<dbReference type="Proteomes" id="UP000662111">
    <property type="component" value="Unassembled WGS sequence"/>
</dbReference>
<dbReference type="InterPro" id="IPR036259">
    <property type="entry name" value="MFS_trans_sf"/>
</dbReference>
<feature type="transmembrane region" description="Helical" evidence="7">
    <location>
        <begin position="138"/>
        <end position="158"/>
    </location>
</feature>
<dbReference type="EMBL" id="BMLB01000007">
    <property type="protein sequence ID" value="GGK81328.1"/>
    <property type="molecule type" value="Genomic_DNA"/>
</dbReference>
<feature type="transmembrane region" description="Helical" evidence="7">
    <location>
        <begin position="71"/>
        <end position="92"/>
    </location>
</feature>
<feature type="transmembrane region" description="Helical" evidence="7">
    <location>
        <begin position="37"/>
        <end position="59"/>
    </location>
</feature>
<evidence type="ECO:0000256" key="5">
    <source>
        <dbReference type="ARBA" id="ARBA00022989"/>
    </source>
</evidence>
<feature type="transmembrane region" description="Helical" evidence="7">
    <location>
        <begin position="269"/>
        <end position="287"/>
    </location>
</feature>
<dbReference type="Gene3D" id="1.20.1250.20">
    <property type="entry name" value="MFS general substrate transporter like domains"/>
    <property type="match status" value="2"/>
</dbReference>
<evidence type="ECO:0000313" key="10">
    <source>
        <dbReference type="Proteomes" id="UP000662111"/>
    </source>
</evidence>
<sequence>MYRELFWPVLAPSMLVGVAAGATVPVSVLAALQLGASPALGSLIIAMVGAAALLTTVPAGRFIDRVGDRRAMLLATGGGAVCTALTVAALVWGGPGALALFVVSVVLRAPVMSVWNLSRQALVAGHVPTAQLGRAMTALGGTMRAGNLVGPLLAAALLLVLPMWSVFVLSMACALLALAILYSRAGSALDVAARELAARELAARDVADTGTAEDAVRPVDPARAAAAASAVRWRAVVLSGVAVAALAMARVAQPVGVQLWGVHLGLTESVISLLVAVGAAVELVMMFPGGHLKDHLGRAPVLVLCLAVYGTGFVLMPLLPHLTGMVVAVLVMAVGNGLGAGINMTIGADLSPAANRARFLGIWALFSNGGVLAGPAAMSGLVAVGGVRLGLLGIAVAALAGAAWMAAWARVADLPRGVGRGA</sequence>
<keyword evidence="6 7" id="KW-0472">Membrane</keyword>